<dbReference type="SUPFAM" id="SSF143597">
    <property type="entry name" value="YojJ-like"/>
    <property type="match status" value="1"/>
</dbReference>
<dbReference type="PANTHER" id="PTHR34185">
    <property type="entry name" value="DIADENYLATE CYCLASE"/>
    <property type="match status" value="1"/>
</dbReference>
<evidence type="ECO:0000256" key="2">
    <source>
        <dbReference type="ARBA" id="ARBA00022679"/>
    </source>
</evidence>
<dbReference type="EMBL" id="BORW01000019">
    <property type="protein sequence ID" value="GIO68554.1"/>
    <property type="molecule type" value="Genomic_DNA"/>
</dbReference>
<dbReference type="InterPro" id="IPR019457">
    <property type="entry name" value="CdaS_N"/>
</dbReference>
<dbReference type="RefSeq" id="WP_036712046.1">
    <property type="nucleotide sequence ID" value="NZ_BORW01000019.1"/>
</dbReference>
<evidence type="ECO:0000256" key="4">
    <source>
        <dbReference type="ARBA" id="ARBA00022741"/>
    </source>
</evidence>
<feature type="domain" description="DAC" evidence="6">
    <location>
        <begin position="46"/>
        <end position="204"/>
    </location>
</feature>
<reference evidence="7 8" key="1">
    <citation type="submission" date="2021-03" db="EMBL/GenBank/DDBJ databases">
        <title>Antimicrobial resistance genes in bacteria isolated from Japanese honey, and their potential for conferring macrolide and lincosamide resistance in the American foulbrood pathogen Paenibacillus larvae.</title>
        <authorList>
            <person name="Okamoto M."/>
            <person name="Kumagai M."/>
            <person name="Kanamori H."/>
            <person name="Takamatsu D."/>
        </authorList>
    </citation>
    <scope>NUCLEOTIDE SEQUENCE [LARGE SCALE GENOMIC DNA]</scope>
    <source>
        <strain evidence="7 8">J21TS3</strain>
    </source>
</reference>
<gene>
    <name evidence="7" type="ORF">J21TS3_33750</name>
</gene>
<evidence type="ECO:0000256" key="1">
    <source>
        <dbReference type="ARBA" id="ARBA00000877"/>
    </source>
</evidence>
<comment type="caution">
    <text evidence="7">The sequence shown here is derived from an EMBL/GenBank/DDBJ whole genome shotgun (WGS) entry which is preliminary data.</text>
</comment>
<dbReference type="PANTHER" id="PTHR34185:SF2">
    <property type="entry name" value="CYCLIC DI-AMP SYNTHASE CDAS"/>
    <property type="match status" value="1"/>
</dbReference>
<dbReference type="InterPro" id="IPR036888">
    <property type="entry name" value="DNA_integrity_DisA_N_sf"/>
</dbReference>
<dbReference type="InterPro" id="IPR003390">
    <property type="entry name" value="DNA_integrity_scan_DisA_N"/>
</dbReference>
<keyword evidence="8" id="KW-1185">Reference proteome</keyword>
<keyword evidence="4" id="KW-0547">Nucleotide-binding</keyword>
<organism evidence="7 8">
    <name type="scientific">Paenibacillus cookii</name>
    <dbReference type="NCBI Taxonomy" id="157839"/>
    <lineage>
        <taxon>Bacteria</taxon>
        <taxon>Bacillati</taxon>
        <taxon>Bacillota</taxon>
        <taxon>Bacilli</taxon>
        <taxon>Bacillales</taxon>
        <taxon>Paenibacillaceae</taxon>
        <taxon>Paenibacillus</taxon>
    </lineage>
</organism>
<keyword evidence="5" id="KW-0067">ATP-binding</keyword>
<proteinExistence type="predicted"/>
<name>A0ABQ4LZ76_9BACL</name>
<evidence type="ECO:0000256" key="3">
    <source>
        <dbReference type="ARBA" id="ARBA00022695"/>
    </source>
</evidence>
<dbReference type="Pfam" id="PF10372">
    <property type="entry name" value="CdaS_N"/>
    <property type="match status" value="1"/>
</dbReference>
<evidence type="ECO:0000259" key="6">
    <source>
        <dbReference type="PROSITE" id="PS51794"/>
    </source>
</evidence>
<dbReference type="Pfam" id="PF02457">
    <property type="entry name" value="DAC"/>
    <property type="match status" value="1"/>
</dbReference>
<accession>A0ABQ4LZ76</accession>
<dbReference type="InterPro" id="IPR050338">
    <property type="entry name" value="DisA"/>
</dbReference>
<dbReference type="Proteomes" id="UP000680638">
    <property type="component" value="Unassembled WGS sequence"/>
</dbReference>
<keyword evidence="2" id="KW-0808">Transferase</keyword>
<sequence>MNNKNCRDNPALLQAEMAKQLNRVAEILRHGISTFDQNDIQILNDLEEISKEFADLEMLVSTYFLNCLLTEYTESSKELSRAVHKLSLKRQQALIVLEKSDPVTPHIQGGTPINAQISSPLLESIFYPGSKLQQGAVLIKADTVLSAGNVLPVTQQIFWDRLFDLNEASAVGLSERCDALILLVAANGTTSFCLEGNLYPFTTA</sequence>
<dbReference type="PROSITE" id="PS51794">
    <property type="entry name" value="DAC"/>
    <property type="match status" value="1"/>
</dbReference>
<dbReference type="Gene3D" id="3.40.1700.10">
    <property type="entry name" value="DNA integrity scanning protein, DisA, N-terminal domain"/>
    <property type="match status" value="1"/>
</dbReference>
<keyword evidence="3" id="KW-0548">Nucleotidyltransferase</keyword>
<comment type="catalytic activity">
    <reaction evidence="1">
        <text>2 ATP = 3',3'-c-di-AMP + 2 diphosphate</text>
        <dbReference type="Rhea" id="RHEA:35655"/>
        <dbReference type="ChEBI" id="CHEBI:30616"/>
        <dbReference type="ChEBI" id="CHEBI:33019"/>
        <dbReference type="ChEBI" id="CHEBI:71500"/>
        <dbReference type="EC" id="2.7.7.85"/>
    </reaction>
</comment>
<evidence type="ECO:0000256" key="5">
    <source>
        <dbReference type="ARBA" id="ARBA00022840"/>
    </source>
</evidence>
<evidence type="ECO:0000313" key="7">
    <source>
        <dbReference type="EMBL" id="GIO68554.1"/>
    </source>
</evidence>
<evidence type="ECO:0000313" key="8">
    <source>
        <dbReference type="Proteomes" id="UP000680638"/>
    </source>
</evidence>
<dbReference type="Gene3D" id="1.10.287.770">
    <property type="entry name" value="YojJ-like"/>
    <property type="match status" value="1"/>
</dbReference>
<protein>
    <recommendedName>
        <fullName evidence="6">DAC domain-containing protein</fullName>
    </recommendedName>
</protein>